<dbReference type="NCBIfam" id="TIGR01091">
    <property type="entry name" value="upp"/>
    <property type="match status" value="1"/>
</dbReference>
<keyword evidence="6" id="KW-0328">Glycosyltransferase</keyword>
<keyword evidence="8" id="KW-0547">Nucleotide-binding</keyword>
<comment type="caution">
    <text evidence="12">The sequence shown here is derived from an EMBL/GenBank/DDBJ whole genome shotgun (WGS) entry which is preliminary data.</text>
</comment>
<dbReference type="InterPro" id="IPR036291">
    <property type="entry name" value="NAD(P)-bd_dom_sf"/>
</dbReference>
<evidence type="ECO:0000256" key="7">
    <source>
        <dbReference type="ARBA" id="ARBA00022679"/>
    </source>
</evidence>
<dbReference type="InterPro" id="IPR005765">
    <property type="entry name" value="UPRT"/>
</dbReference>
<reference evidence="12 13" key="1">
    <citation type="submission" date="2021-11" db="EMBL/GenBank/DDBJ databases">
        <authorList>
            <person name="Islam A."/>
            <person name="Islam S."/>
            <person name="Flora M.S."/>
            <person name="Rahman M."/>
            <person name="Ziaur R.M."/>
            <person name="Epstein J.H."/>
            <person name="Hassan M."/>
            <person name="Klassen M."/>
            <person name="Woodard K."/>
            <person name="Webb A."/>
            <person name="Webby R.J."/>
            <person name="El Zowalaty M.E."/>
        </authorList>
    </citation>
    <scope>NUCLEOTIDE SEQUENCE [LARGE SCALE GENOMIC DNA]</scope>
    <source>
        <strain evidence="12">Pbs1</strain>
    </source>
</reference>
<dbReference type="InterPro" id="IPR029057">
    <property type="entry name" value="PRTase-like"/>
</dbReference>
<evidence type="ECO:0000256" key="6">
    <source>
        <dbReference type="ARBA" id="ARBA00022676"/>
    </source>
</evidence>
<evidence type="ECO:0000256" key="3">
    <source>
        <dbReference type="ARBA" id="ARBA00009516"/>
    </source>
</evidence>
<dbReference type="CDD" id="cd06223">
    <property type="entry name" value="PRTases_typeI"/>
    <property type="match status" value="1"/>
</dbReference>
<dbReference type="SUPFAM" id="SSF53271">
    <property type="entry name" value="PRTase-like"/>
    <property type="match status" value="1"/>
</dbReference>
<dbReference type="NCBIfam" id="NF001097">
    <property type="entry name" value="PRK00129.1"/>
    <property type="match status" value="1"/>
</dbReference>
<comment type="similarity">
    <text evidence="3">Belongs to the UPRTase family.</text>
</comment>
<dbReference type="Gene3D" id="3.40.50.2020">
    <property type="match status" value="1"/>
</dbReference>
<keyword evidence="9" id="KW-0342">GTP-binding</keyword>
<dbReference type="InterPro" id="IPR000836">
    <property type="entry name" value="PRTase_dom"/>
</dbReference>
<evidence type="ECO:0000259" key="11">
    <source>
        <dbReference type="Pfam" id="PF14681"/>
    </source>
</evidence>
<dbReference type="SUPFAM" id="SSF51735">
    <property type="entry name" value="NAD(P)-binding Rossmann-fold domains"/>
    <property type="match status" value="1"/>
</dbReference>
<keyword evidence="5" id="KW-0021">Allosteric enzyme</keyword>
<dbReference type="PANTHER" id="PTHR43544:SF2">
    <property type="entry name" value="OXIDOREDUCTASE"/>
    <property type="match status" value="1"/>
</dbReference>
<comment type="cofactor">
    <cofactor evidence="1">
        <name>Mg(2+)</name>
        <dbReference type="ChEBI" id="CHEBI:18420"/>
    </cofactor>
</comment>
<dbReference type="Proteomes" id="UP001158986">
    <property type="component" value="Unassembled WGS sequence"/>
</dbReference>
<gene>
    <name evidence="12" type="ORF">PBS001_LOCUS7344</name>
</gene>
<evidence type="ECO:0000256" key="2">
    <source>
        <dbReference type="ARBA" id="ARBA00005180"/>
    </source>
</evidence>
<evidence type="ECO:0000313" key="13">
    <source>
        <dbReference type="Proteomes" id="UP001158986"/>
    </source>
</evidence>
<dbReference type="PANTHER" id="PTHR43544">
    <property type="entry name" value="SHORT-CHAIN DEHYDROGENASE/REDUCTASE"/>
    <property type="match status" value="1"/>
</dbReference>
<evidence type="ECO:0000256" key="9">
    <source>
        <dbReference type="ARBA" id="ARBA00023134"/>
    </source>
</evidence>
<dbReference type="Pfam" id="PF14681">
    <property type="entry name" value="UPRTase"/>
    <property type="match status" value="1"/>
</dbReference>
<accession>A0ABN8D8H2</accession>
<evidence type="ECO:0000256" key="4">
    <source>
        <dbReference type="ARBA" id="ARBA00011894"/>
    </source>
</evidence>
<sequence>MATTEDVEVVEAVEEVEEVPFTEEEIAITYKVLGVLANRNDLLEQRNMRMLRKKLAPVCEYIEGRKFGGIGRKKYLEDKAIREEKRARHNRRKMHDRRHINSSTLRRERIAKLESLLLQGDDATSVLPMIADGVAGDYGCYATNTLLTSISDSKLQQLCTDEAQQARHDEVAAYSKEANALLGFRSCYTCKSRFDKIHHFYDQLCPRCSELNFTKRFQTADLRGKVALITGARVKIGFQAAVKLLLAGAAVIVTTRFPKDAAERFAKHSEYETFKGRLHIFGIDFRDLVHLEQFCDFVISRYSRLDMIVHNACQTVRRPPAYYKLLVDKETKALETSNKEVQMLLSCQQEFESHVKSVALSTSDVNAVNTGGNVVMSSALKSQVPLIAGEDHPDDQTFPKGIVDVNGQQLDLRSQNSWLLRMGEVATPEVAEVFAINTLAPFIMNNRLLPLLEKSGISEKKFIVNVSAMEGKFYRYKTPNHPHTNMAKAALNMMTRTCAEDLSKRRIYMNSVDTGWINDENPLSKAHAYAEAHNFQTPIDEIDAAARVLDPIFVGYNSDESIFGKFLKDFHETECQISSVLNLPSRSIISSREKERKDEVLRHKLTKLRDERTDSRIFRHLLREVTFYLGYDATDDLETIPMKIKTPKGDHQGAELSTLVALVPILRAGLGMVEPMLDVLPNATVHHIGMYRNKQSLLPVQYYNKLPKECNVDVAIILEPVIATAGTILATLAVLKTWGVQRIKIVSTIASKQGLQEVCDKNPDVEIFLAAIDDGLSEDGYILPGLGDAGDREFHTGKQDEKVEMLQKKQKL</sequence>
<evidence type="ECO:0000256" key="5">
    <source>
        <dbReference type="ARBA" id="ARBA00022533"/>
    </source>
</evidence>
<dbReference type="Pfam" id="PF00106">
    <property type="entry name" value="adh_short"/>
    <property type="match status" value="1"/>
</dbReference>
<name>A0ABN8D8H2_9STRA</name>
<dbReference type="InterPro" id="IPR051468">
    <property type="entry name" value="Fungal_SecMetab_SDRs"/>
</dbReference>
<dbReference type="EMBL" id="CAKLCB010000373">
    <property type="protein sequence ID" value="CAH0520881.1"/>
    <property type="molecule type" value="Genomic_DNA"/>
</dbReference>
<proteinExistence type="inferred from homology"/>
<keyword evidence="7" id="KW-0808">Transferase</keyword>
<dbReference type="InterPro" id="IPR002347">
    <property type="entry name" value="SDR_fam"/>
</dbReference>
<evidence type="ECO:0000256" key="10">
    <source>
        <dbReference type="ARBA" id="ARBA00031082"/>
    </source>
</evidence>
<comment type="pathway">
    <text evidence="2">Pyrimidine metabolism; UMP biosynthesis via salvage pathway; UMP from uracil: step 1/1.</text>
</comment>
<protein>
    <recommendedName>
        <fullName evidence="4">uracil phosphoribosyltransferase</fullName>
        <ecNumber evidence="4">2.4.2.9</ecNumber>
    </recommendedName>
    <alternativeName>
        <fullName evidence="10">UMP pyrophosphorylase</fullName>
    </alternativeName>
</protein>
<evidence type="ECO:0000256" key="1">
    <source>
        <dbReference type="ARBA" id="ARBA00001946"/>
    </source>
</evidence>
<dbReference type="Gene3D" id="3.40.50.720">
    <property type="entry name" value="NAD(P)-binding Rossmann-like Domain"/>
    <property type="match status" value="2"/>
</dbReference>
<feature type="domain" description="Phosphoribosyltransferase" evidence="11">
    <location>
        <begin position="599"/>
        <end position="796"/>
    </location>
</feature>
<organism evidence="12 13">
    <name type="scientific">Peronospora belbahrii</name>
    <dbReference type="NCBI Taxonomy" id="622444"/>
    <lineage>
        <taxon>Eukaryota</taxon>
        <taxon>Sar</taxon>
        <taxon>Stramenopiles</taxon>
        <taxon>Oomycota</taxon>
        <taxon>Peronosporomycetes</taxon>
        <taxon>Peronosporales</taxon>
        <taxon>Peronosporaceae</taxon>
        <taxon>Peronospora</taxon>
    </lineage>
</organism>
<dbReference type="Pfam" id="PF13561">
    <property type="entry name" value="adh_short_C2"/>
    <property type="match status" value="1"/>
</dbReference>
<evidence type="ECO:0000313" key="12">
    <source>
        <dbReference type="EMBL" id="CAH0520881.1"/>
    </source>
</evidence>
<evidence type="ECO:0000256" key="8">
    <source>
        <dbReference type="ARBA" id="ARBA00022741"/>
    </source>
</evidence>
<dbReference type="EC" id="2.4.2.9" evidence="4"/>
<keyword evidence="13" id="KW-1185">Reference proteome</keyword>